<keyword evidence="3 6" id="KW-1133">Transmembrane helix</keyword>
<reference evidence="7 8" key="1">
    <citation type="submission" date="2012-08" db="EMBL/GenBank/DDBJ databases">
        <authorList>
            <person name="Gan P.H.P."/>
            <person name="Ikeda K."/>
            <person name="Irieda H."/>
            <person name="Narusaka M."/>
            <person name="O'Connell R.J."/>
            <person name="Narusaka Y."/>
            <person name="Takano Y."/>
            <person name="Kubo Y."/>
            <person name="Shirasu K."/>
        </authorList>
    </citation>
    <scope>NUCLEOTIDE SEQUENCE [LARGE SCALE GENOMIC DNA]</scope>
    <source>
        <strain evidence="7 8">Nara gc5</strain>
    </source>
</reference>
<accession>A0A7J6ITT2</accession>
<evidence type="ECO:0000256" key="3">
    <source>
        <dbReference type="ARBA" id="ARBA00022989"/>
    </source>
</evidence>
<dbReference type="GO" id="GO:0046873">
    <property type="term" value="F:metal ion transmembrane transporter activity"/>
    <property type="evidence" value="ECO:0007669"/>
    <property type="project" value="InterPro"/>
</dbReference>
<name>A0A7J6ITT2_COLFN</name>
<feature type="region of interest" description="Disordered" evidence="5">
    <location>
        <begin position="242"/>
        <end position="265"/>
    </location>
</feature>
<dbReference type="Gene3D" id="1.20.58.340">
    <property type="entry name" value="Magnesium transport protein CorA, transmembrane region"/>
    <property type="match status" value="1"/>
</dbReference>
<dbReference type="GeneID" id="43614308"/>
<protein>
    <submittedName>
        <fullName evidence="7">Uncharacterized protein</fullName>
    </submittedName>
</protein>
<dbReference type="SUPFAM" id="SSF144083">
    <property type="entry name" value="Magnesium transport protein CorA, transmembrane region"/>
    <property type="match status" value="1"/>
</dbReference>
<dbReference type="RefSeq" id="XP_031890168.1">
    <property type="nucleotide sequence ID" value="XM_032030236.1"/>
</dbReference>
<dbReference type="InParanoid" id="A0A7J6ITT2"/>
<organism evidence="7 8">
    <name type="scientific">Colletotrichum fructicola (strain Nara gc5)</name>
    <name type="common">Anthracnose fungus</name>
    <name type="synonym">Colletotrichum gloeosporioides (strain Nara gc5)</name>
    <dbReference type="NCBI Taxonomy" id="1213859"/>
    <lineage>
        <taxon>Eukaryota</taxon>
        <taxon>Fungi</taxon>
        <taxon>Dikarya</taxon>
        <taxon>Ascomycota</taxon>
        <taxon>Pezizomycotina</taxon>
        <taxon>Sordariomycetes</taxon>
        <taxon>Hypocreomycetidae</taxon>
        <taxon>Glomerellales</taxon>
        <taxon>Glomerellaceae</taxon>
        <taxon>Colletotrichum</taxon>
        <taxon>Colletotrichum gloeosporioides species complex</taxon>
    </lineage>
</organism>
<sequence>MDWIRKNTHMSVADLATFEYQPQRCRVLQVPQDVATQTIRSEHVMTEDEWKRIFELERKAAMRSGHCGGSAILASRVAEESDDKENYHDPSILSKLPFSEETWSHVLDIFHVHGSAAKLINRARSCVFSRTPLTLNDTSTPMIVYNCRSSSSWPEDLALSMTWFPGRKFWYAIFYGCDKAIENEIAGRIRSSEDAICHPLLLPGIFAELERRRHLKMVRNASDTLMETVTGLNNNHRLASNLSRAPKHGVNSTPWQDSEQAPGTDREVDPWLDIVHMKNGLENWKEQLAKMVAHADELNTTNFSHDVSQDPTTQAFHSLMRDTGRRIKERLQDIIHEYDEKIRDCNRNLDGMTLANQVAHTKVNMEIASRTKEDSTQMKSIALLTMVFLPATFLATVFSMSFFNWQPDSEKGEAEVSPKIWIYAVIAGIVTLMTFLAWYWFIKGRHAWRARQQLGEENELSVYRV</sequence>
<feature type="transmembrane region" description="Helical" evidence="6">
    <location>
        <begin position="420"/>
        <end position="442"/>
    </location>
</feature>
<dbReference type="InterPro" id="IPR045863">
    <property type="entry name" value="CorA_TM1_TM2"/>
</dbReference>
<keyword evidence="8" id="KW-1185">Reference proteome</keyword>
<feature type="transmembrane region" description="Helical" evidence="6">
    <location>
        <begin position="380"/>
        <end position="400"/>
    </location>
</feature>
<dbReference type="Pfam" id="PF01544">
    <property type="entry name" value="CorA"/>
    <property type="match status" value="1"/>
</dbReference>
<evidence type="ECO:0000256" key="4">
    <source>
        <dbReference type="ARBA" id="ARBA00023136"/>
    </source>
</evidence>
<gene>
    <name evidence="7" type="ORF">CGGC5_v012638</name>
</gene>
<evidence type="ECO:0000256" key="5">
    <source>
        <dbReference type="SAM" id="MobiDB-lite"/>
    </source>
</evidence>
<comment type="caution">
    <text evidence="7">The sequence shown here is derived from an EMBL/GenBank/DDBJ whole genome shotgun (WGS) entry which is preliminary data.</text>
</comment>
<evidence type="ECO:0000256" key="1">
    <source>
        <dbReference type="ARBA" id="ARBA00004141"/>
    </source>
</evidence>
<dbReference type="Proteomes" id="UP000011096">
    <property type="component" value="Unassembled WGS sequence"/>
</dbReference>
<dbReference type="EMBL" id="ANPB02000007">
    <property type="protein sequence ID" value="KAF4479841.1"/>
    <property type="molecule type" value="Genomic_DNA"/>
</dbReference>
<dbReference type="InterPro" id="IPR002523">
    <property type="entry name" value="MgTranspt_CorA/ZnTranspt_ZntB"/>
</dbReference>
<evidence type="ECO:0000256" key="2">
    <source>
        <dbReference type="ARBA" id="ARBA00022692"/>
    </source>
</evidence>
<comment type="subcellular location">
    <subcellularLocation>
        <location evidence="1">Membrane</location>
        <topology evidence="1">Multi-pass membrane protein</topology>
    </subcellularLocation>
</comment>
<dbReference type="GO" id="GO:0016020">
    <property type="term" value="C:membrane"/>
    <property type="evidence" value="ECO:0007669"/>
    <property type="project" value="UniProtKB-SubCell"/>
</dbReference>
<evidence type="ECO:0000313" key="8">
    <source>
        <dbReference type="Proteomes" id="UP000011096"/>
    </source>
</evidence>
<evidence type="ECO:0000256" key="6">
    <source>
        <dbReference type="SAM" id="Phobius"/>
    </source>
</evidence>
<dbReference type="OrthoDB" id="3561681at2759"/>
<keyword evidence="2 6" id="KW-0812">Transmembrane</keyword>
<evidence type="ECO:0000313" key="7">
    <source>
        <dbReference type="EMBL" id="KAF4479841.1"/>
    </source>
</evidence>
<proteinExistence type="predicted"/>
<feature type="compositionally biased region" description="Polar residues" evidence="5">
    <location>
        <begin position="250"/>
        <end position="261"/>
    </location>
</feature>
<dbReference type="AlphaFoldDB" id="A0A7J6ITT2"/>
<reference evidence="7 8" key="2">
    <citation type="submission" date="2020-04" db="EMBL/GenBank/DDBJ databases">
        <title>Genome sequencing and assembly of multiple isolates from the Colletotrichum gloeosporioides species complex.</title>
        <authorList>
            <person name="Gan P."/>
            <person name="Shirasu K."/>
        </authorList>
    </citation>
    <scope>NUCLEOTIDE SEQUENCE [LARGE SCALE GENOMIC DNA]</scope>
    <source>
        <strain evidence="7 8">Nara gc5</strain>
    </source>
</reference>
<keyword evidence="4 6" id="KW-0472">Membrane</keyword>